<dbReference type="Pfam" id="PF08279">
    <property type="entry name" value="HTH_11"/>
    <property type="match status" value="1"/>
</dbReference>
<dbReference type="PANTHER" id="PTHR12835">
    <property type="entry name" value="BIOTIN PROTEIN LIGASE"/>
    <property type="match status" value="1"/>
</dbReference>
<dbReference type="InterPro" id="IPR004408">
    <property type="entry name" value="Biotin_CoA_COase_ligase"/>
</dbReference>
<feature type="domain" description="BPL/LPL catalytic" evidence="2">
    <location>
        <begin position="86"/>
        <end position="270"/>
    </location>
</feature>
<reference evidence="3 4" key="1">
    <citation type="submission" date="2014-06" db="EMBL/GenBank/DDBJ databases">
        <authorList>
            <person name="Ngugi D.K."/>
            <person name="Blom J."/>
            <person name="Alam I."/>
            <person name="Rashid M."/>
            <person name="Baalawi W."/>
            <person name="Zhang G."/>
            <person name="Hikmawan T."/>
            <person name="Guan Y."/>
            <person name="Antunes A."/>
            <person name="Siam R."/>
            <person name="El-Dorry H."/>
            <person name="Bajic V."/>
            <person name="Stingl U."/>
        </authorList>
    </citation>
    <scope>NUCLEOTIDE SEQUENCE [LARGE SCALE GENOMIC DNA]</scope>
    <source>
        <strain evidence="3">SCGC AAA799-P11</strain>
    </source>
</reference>
<dbReference type="Pfam" id="PF03099">
    <property type="entry name" value="BPL_LplA_LipB"/>
    <property type="match status" value="1"/>
</dbReference>
<dbReference type="InterPro" id="IPR004143">
    <property type="entry name" value="BPL_LPL_catalytic"/>
</dbReference>
<dbReference type="Gene3D" id="3.30.930.10">
    <property type="entry name" value="Bira Bifunctional Protein, Domain 2"/>
    <property type="match status" value="1"/>
</dbReference>
<dbReference type="GO" id="GO:0006355">
    <property type="term" value="P:regulation of DNA-templated transcription"/>
    <property type="evidence" value="ECO:0007669"/>
    <property type="project" value="InterPro"/>
</dbReference>
<evidence type="ECO:0000313" key="3">
    <source>
        <dbReference type="EMBL" id="KFM18886.1"/>
    </source>
</evidence>
<dbReference type="InterPro" id="IPR036390">
    <property type="entry name" value="WH_DNA-bd_sf"/>
</dbReference>
<dbReference type="InterPro" id="IPR030855">
    <property type="entry name" value="Bifunct_BirA"/>
</dbReference>
<organism evidence="3 4">
    <name type="scientific">Marine Group I thaumarchaeote SCGC AAA799-P11</name>
    <dbReference type="NCBI Taxonomy" id="1502295"/>
    <lineage>
        <taxon>Archaea</taxon>
        <taxon>Nitrososphaerota</taxon>
        <taxon>Marine Group I</taxon>
    </lineage>
</organism>
<dbReference type="PROSITE" id="PS51733">
    <property type="entry name" value="BPL_LPL_CATALYTIC"/>
    <property type="match status" value="1"/>
</dbReference>
<evidence type="ECO:0000313" key="4">
    <source>
        <dbReference type="Proteomes" id="UP000029387"/>
    </source>
</evidence>
<dbReference type="AlphaFoldDB" id="A0A087RZI2"/>
<dbReference type="Proteomes" id="UP000029387">
    <property type="component" value="Unassembled WGS sequence"/>
</dbReference>
<dbReference type="NCBIfam" id="TIGR00121">
    <property type="entry name" value="birA_ligase"/>
    <property type="match status" value="1"/>
</dbReference>
<evidence type="ECO:0000259" key="2">
    <source>
        <dbReference type="PROSITE" id="PS51733"/>
    </source>
</evidence>
<accession>A0A087RZI2</accession>
<dbReference type="GO" id="GO:0004077">
    <property type="term" value="F:biotin--[biotin carboxyl-carrier protein] ligase activity"/>
    <property type="evidence" value="ECO:0007669"/>
    <property type="project" value="UniProtKB-EC"/>
</dbReference>
<proteinExistence type="inferred from homology"/>
<dbReference type="Gene3D" id="2.30.30.100">
    <property type="match status" value="1"/>
</dbReference>
<dbReference type="InterPro" id="IPR013196">
    <property type="entry name" value="HTH_11"/>
</dbReference>
<dbReference type="SUPFAM" id="SSF46785">
    <property type="entry name" value="Winged helix' DNA-binding domain"/>
    <property type="match status" value="1"/>
</dbReference>
<dbReference type="Gene3D" id="1.10.10.10">
    <property type="entry name" value="Winged helix-like DNA-binding domain superfamily/Winged helix DNA-binding domain"/>
    <property type="match status" value="1"/>
</dbReference>
<dbReference type="SUPFAM" id="SSF55681">
    <property type="entry name" value="Class II aaRS and biotin synthetases"/>
    <property type="match status" value="1"/>
</dbReference>
<dbReference type="CDD" id="cd16442">
    <property type="entry name" value="BPL"/>
    <property type="match status" value="1"/>
</dbReference>
<dbReference type="EMBL" id="JOSZ01000012">
    <property type="protein sequence ID" value="KFM18886.1"/>
    <property type="molecule type" value="Genomic_DNA"/>
</dbReference>
<keyword evidence="4" id="KW-1185">Reference proteome</keyword>
<dbReference type="InterPro" id="IPR003142">
    <property type="entry name" value="BPL_C"/>
</dbReference>
<dbReference type="EC" id="6.3.4.15" evidence="3"/>
<protein>
    <submittedName>
        <fullName evidence="3">Bifunctional protein BirA</fullName>
        <ecNumber evidence="3">6.3.4.15</ecNumber>
    </submittedName>
</protein>
<gene>
    <name evidence="3" type="primary">birA</name>
    <name evidence="3" type="ORF">AAA799P11_00917</name>
</gene>
<dbReference type="PANTHER" id="PTHR12835:SF5">
    <property type="entry name" value="BIOTIN--PROTEIN LIGASE"/>
    <property type="match status" value="1"/>
</dbReference>
<dbReference type="PATRIC" id="fig|1502295.3.peg.880"/>
<dbReference type="HAMAP" id="MF_00978">
    <property type="entry name" value="Bifunct_BirA"/>
    <property type="match status" value="1"/>
</dbReference>
<evidence type="ECO:0000256" key="1">
    <source>
        <dbReference type="ARBA" id="ARBA00022598"/>
    </source>
</evidence>
<dbReference type="InterPro" id="IPR045864">
    <property type="entry name" value="aa-tRNA-synth_II/BPL/LPL"/>
</dbReference>
<dbReference type="InterPro" id="IPR036388">
    <property type="entry name" value="WH-like_DNA-bd_sf"/>
</dbReference>
<keyword evidence="1 3" id="KW-0436">Ligase</keyword>
<comment type="caution">
    <text evidence="3">The sequence shown here is derived from an EMBL/GenBank/DDBJ whole genome shotgun (WGS) entry which is preliminary data.</text>
</comment>
<sequence length="335" mass="37266">MIYNSFDNPGLVKVLTFLQTHNTEYLSGQDLSDVLHISRVAVWKHIKKIQELGYTVESKQKLGYKLTKNSDALLPWEITSGLKTKTIGQQAFYFDSTDSTQSQALKMAEEPENNGAIIVAEKQTGGRGRSGRKWISPKGGIWFSVILHPKFDISITTLFPIASALALSIALEKTFNISPELKWPNDITIKGKKLAGMLVDVSLESNKIENLVLGVGINFDVDVNQIEKNLKGTPNFYGVASLNKQKAKIRPVELVQSFLIELEKIYKSLEAKQTRKIISEWTKRSSTIGKNLKLNTIDGEIKGKALRIDEDGALVVSNNKNSNRVIAGEIIHVTK</sequence>
<name>A0A087RZI2_9ARCH</name>
<dbReference type="GO" id="GO:0005737">
    <property type="term" value="C:cytoplasm"/>
    <property type="evidence" value="ECO:0007669"/>
    <property type="project" value="TreeGrafter"/>
</dbReference>
<dbReference type="Pfam" id="PF02237">
    <property type="entry name" value="BPL_C"/>
    <property type="match status" value="1"/>
</dbReference>